<accession>A0ACB6FFD6</accession>
<organism evidence="1 2">
    <name type="scientific">Alternaria gaisen</name>
    <dbReference type="NCBI Taxonomy" id="167740"/>
    <lineage>
        <taxon>Eukaryota</taxon>
        <taxon>Fungi</taxon>
        <taxon>Dikarya</taxon>
        <taxon>Ascomycota</taxon>
        <taxon>Pezizomycotina</taxon>
        <taxon>Dothideomycetes</taxon>
        <taxon>Pleosporomycetidae</taxon>
        <taxon>Pleosporales</taxon>
        <taxon>Pleosporineae</taxon>
        <taxon>Pleosporaceae</taxon>
        <taxon>Alternaria</taxon>
        <taxon>Alternaria sect. Alternaria</taxon>
    </lineage>
</organism>
<sequence>MRLLNARTFQLKTFFNNIPPYAILSHCWEDEEVVFSDLDHLEKARKKKGFAKLQKTCKLAIEHGFEYAWIDTCCIDKSSSAELSEAINSMFAWYKNCGQCYAYLADVEFEGAFTDSTVTEQFDTLSTSKWFTRAWTLQELLAPKASVWSRASGMHFYSRNWRLLGNKTTLTEVISMITRVPFRYLLGDALGAASISMRMSWAAGRQATRAEDIAYSLLGIFDVNMPLLYGEGKRKAFWRLQEEIMKLSEDETLFAWRKTNPFSDSHIFANEPDDFSEAGRLVPFESEFPPPPYTMTHRGLRISLPLFSGDQLDVRGLIALQPLYSKTQRRWDVDVTWGILRCHVLHDYRYRVVIPLQCLSPNVFFRDHSLEASLIPEHLLPDTTYTHEIYIKSGITYIDRDPVKRRFGFFFQNVPANAYIRSPIPEVAMSSSERIVYGKPGGGSWEASIELVCPPPIHGWSQAGDLVIPLTLGCISTWSMQNGEQAPRPWCKIGNYGPSIVRHYHDHVSSETLTPSGLKFKATITSRKVLMQDMFVVDIEIDNQS</sequence>
<gene>
    <name evidence="1" type="ORF">AG0111_0g8891</name>
</gene>
<name>A0ACB6FFD6_9PLEO</name>
<protein>
    <submittedName>
        <fullName evidence="1">Uncharacterized protein</fullName>
    </submittedName>
</protein>
<evidence type="ECO:0000313" key="1">
    <source>
        <dbReference type="EMBL" id="KAB2103060.1"/>
    </source>
</evidence>
<comment type="caution">
    <text evidence="1">The sequence shown here is derived from an EMBL/GenBank/DDBJ whole genome shotgun (WGS) entry which is preliminary data.</text>
</comment>
<dbReference type="EMBL" id="PDWZ02000009">
    <property type="protein sequence ID" value="KAB2103060.1"/>
    <property type="molecule type" value="Genomic_DNA"/>
</dbReference>
<proteinExistence type="predicted"/>
<reference evidence="1 2" key="1">
    <citation type="journal article" date="2019" name="bioRxiv">
        <title>Genomics, evolutionary history and diagnostics of the Alternaria alternata species group including apple and Asian pear pathotypes.</title>
        <authorList>
            <person name="Armitage A.D."/>
            <person name="Cockerton H.M."/>
            <person name="Sreenivasaprasad S."/>
            <person name="Woodhall J.W."/>
            <person name="Lane C.R."/>
            <person name="Harrison R.J."/>
            <person name="Clarkson J.P."/>
        </authorList>
    </citation>
    <scope>NUCLEOTIDE SEQUENCE [LARGE SCALE GENOMIC DNA]</scope>
    <source>
        <strain evidence="1 2">FERA 650</strain>
    </source>
</reference>
<evidence type="ECO:0000313" key="2">
    <source>
        <dbReference type="Proteomes" id="UP000293547"/>
    </source>
</evidence>
<dbReference type="Proteomes" id="UP000293547">
    <property type="component" value="Unassembled WGS sequence"/>
</dbReference>
<keyword evidence="2" id="KW-1185">Reference proteome</keyword>